<dbReference type="HOGENOM" id="CLU_1596321_0_0_1"/>
<feature type="region of interest" description="Disordered" evidence="1">
    <location>
        <begin position="119"/>
        <end position="167"/>
    </location>
</feature>
<evidence type="ECO:0000313" key="3">
    <source>
        <dbReference type="EMBL" id="ESN92249.1"/>
    </source>
</evidence>
<dbReference type="Proteomes" id="UP000015101">
    <property type="component" value="Unassembled WGS sequence"/>
</dbReference>
<dbReference type="EMBL" id="KB097656">
    <property type="protein sequence ID" value="ESN92249.1"/>
    <property type="molecule type" value="Genomic_DNA"/>
</dbReference>
<gene>
    <name evidence="4" type="primary">20208148</name>
    <name evidence="3" type="ORF">HELRODRAFT_181585</name>
</gene>
<dbReference type="GeneID" id="20208148"/>
<reference evidence="5" key="1">
    <citation type="submission" date="2012-12" db="EMBL/GenBank/DDBJ databases">
        <authorList>
            <person name="Hellsten U."/>
            <person name="Grimwood J."/>
            <person name="Chapman J.A."/>
            <person name="Shapiro H."/>
            <person name="Aerts A."/>
            <person name="Otillar R.P."/>
            <person name="Terry A.Y."/>
            <person name="Boore J.L."/>
            <person name="Simakov O."/>
            <person name="Marletaz F."/>
            <person name="Cho S.-J."/>
            <person name="Edsinger-Gonzales E."/>
            <person name="Havlak P."/>
            <person name="Kuo D.-H."/>
            <person name="Larsson T."/>
            <person name="Lv J."/>
            <person name="Arendt D."/>
            <person name="Savage R."/>
            <person name="Osoegawa K."/>
            <person name="de Jong P."/>
            <person name="Lindberg D.R."/>
            <person name="Seaver E.C."/>
            <person name="Weisblat D.A."/>
            <person name="Putnam N.H."/>
            <person name="Grigoriev I.V."/>
            <person name="Rokhsar D.S."/>
        </authorList>
    </citation>
    <scope>NUCLEOTIDE SEQUENCE</scope>
</reference>
<feature type="chain" id="PRO_5010980654" evidence="2">
    <location>
        <begin position="27"/>
        <end position="167"/>
    </location>
</feature>
<dbReference type="AlphaFoldDB" id="T1FH49"/>
<dbReference type="InParanoid" id="T1FH49"/>
<organism evidence="4 5">
    <name type="scientific">Helobdella robusta</name>
    <name type="common">Californian leech</name>
    <dbReference type="NCBI Taxonomy" id="6412"/>
    <lineage>
        <taxon>Eukaryota</taxon>
        <taxon>Metazoa</taxon>
        <taxon>Spiralia</taxon>
        <taxon>Lophotrochozoa</taxon>
        <taxon>Annelida</taxon>
        <taxon>Clitellata</taxon>
        <taxon>Hirudinea</taxon>
        <taxon>Rhynchobdellida</taxon>
        <taxon>Glossiphoniidae</taxon>
        <taxon>Helobdella</taxon>
    </lineage>
</organism>
<sequence length="167" mass="17417">MKGIFCKMKIFKLLVIITLPITIGDGSDVSDALSNHTNEVTTTTIANTNCNILSNDTTTSSNSSSSSRVKRGSDASSDDDNLTELGSEKFLVSNADETLNLVSLNNDVIVRGEAVATTTAATGSNSAATGSSNDDSGNGSSSEEIVRVKRDSGNNAIDEEEEGTIME</sequence>
<dbReference type="KEGG" id="hro:HELRODRAFT_181585"/>
<reference evidence="3 5" key="2">
    <citation type="journal article" date="2013" name="Nature">
        <title>Insights into bilaterian evolution from three spiralian genomes.</title>
        <authorList>
            <person name="Simakov O."/>
            <person name="Marletaz F."/>
            <person name="Cho S.J."/>
            <person name="Edsinger-Gonzales E."/>
            <person name="Havlak P."/>
            <person name="Hellsten U."/>
            <person name="Kuo D.H."/>
            <person name="Larsson T."/>
            <person name="Lv J."/>
            <person name="Arendt D."/>
            <person name="Savage R."/>
            <person name="Osoegawa K."/>
            <person name="de Jong P."/>
            <person name="Grimwood J."/>
            <person name="Chapman J.A."/>
            <person name="Shapiro H."/>
            <person name="Aerts A."/>
            <person name="Otillar R.P."/>
            <person name="Terry A.Y."/>
            <person name="Boore J.L."/>
            <person name="Grigoriev I.V."/>
            <person name="Lindberg D.R."/>
            <person name="Seaver E.C."/>
            <person name="Weisblat D.A."/>
            <person name="Putnam N.H."/>
            <person name="Rokhsar D.S."/>
        </authorList>
    </citation>
    <scope>NUCLEOTIDE SEQUENCE</scope>
</reference>
<dbReference type="RefSeq" id="XP_009029629.1">
    <property type="nucleotide sequence ID" value="XM_009031381.1"/>
</dbReference>
<name>T1FH49_HELRO</name>
<feature type="compositionally biased region" description="Low complexity" evidence="1">
    <location>
        <begin position="119"/>
        <end position="142"/>
    </location>
</feature>
<feature type="signal peptide" evidence="2">
    <location>
        <begin position="1"/>
        <end position="26"/>
    </location>
</feature>
<protein>
    <submittedName>
        <fullName evidence="3 4">Uncharacterized protein</fullName>
    </submittedName>
</protein>
<dbReference type="CTD" id="20208148"/>
<dbReference type="EMBL" id="AMQM01007671">
    <property type="status" value="NOT_ANNOTATED_CDS"/>
    <property type="molecule type" value="Genomic_DNA"/>
</dbReference>
<evidence type="ECO:0000256" key="1">
    <source>
        <dbReference type="SAM" id="MobiDB-lite"/>
    </source>
</evidence>
<dbReference type="EMBL" id="AMQM01007670">
    <property type="status" value="NOT_ANNOTATED_CDS"/>
    <property type="molecule type" value="Genomic_DNA"/>
</dbReference>
<feature type="compositionally biased region" description="Acidic residues" evidence="1">
    <location>
        <begin position="157"/>
        <end position="167"/>
    </location>
</feature>
<feature type="compositionally biased region" description="Low complexity" evidence="1">
    <location>
        <begin position="51"/>
        <end position="67"/>
    </location>
</feature>
<evidence type="ECO:0000313" key="4">
    <source>
        <dbReference type="EnsemblMetazoa" id="HelroP181585"/>
    </source>
</evidence>
<keyword evidence="5" id="KW-1185">Reference proteome</keyword>
<feature type="region of interest" description="Disordered" evidence="1">
    <location>
        <begin position="51"/>
        <end position="84"/>
    </location>
</feature>
<keyword evidence="2" id="KW-0732">Signal</keyword>
<evidence type="ECO:0000313" key="5">
    <source>
        <dbReference type="Proteomes" id="UP000015101"/>
    </source>
</evidence>
<dbReference type="EnsemblMetazoa" id="HelroT181585">
    <property type="protein sequence ID" value="HelroP181585"/>
    <property type="gene ID" value="HelroG181585"/>
</dbReference>
<evidence type="ECO:0000256" key="2">
    <source>
        <dbReference type="SAM" id="SignalP"/>
    </source>
</evidence>
<reference evidence="4" key="3">
    <citation type="submission" date="2015-06" db="UniProtKB">
        <authorList>
            <consortium name="EnsemblMetazoa"/>
        </authorList>
    </citation>
    <scope>IDENTIFICATION</scope>
</reference>
<accession>T1FH49</accession>
<proteinExistence type="predicted"/>